<comment type="caution">
    <text evidence="1">The sequence shown here is derived from an EMBL/GenBank/DDBJ whole genome shotgun (WGS) entry which is preliminary data.</text>
</comment>
<organism evidence="1 2">
    <name type="scientific">Triplophysa rosa</name>
    <name type="common">Cave loach</name>
    <dbReference type="NCBI Taxonomy" id="992332"/>
    <lineage>
        <taxon>Eukaryota</taxon>
        <taxon>Metazoa</taxon>
        <taxon>Chordata</taxon>
        <taxon>Craniata</taxon>
        <taxon>Vertebrata</taxon>
        <taxon>Euteleostomi</taxon>
        <taxon>Actinopterygii</taxon>
        <taxon>Neopterygii</taxon>
        <taxon>Teleostei</taxon>
        <taxon>Ostariophysi</taxon>
        <taxon>Cypriniformes</taxon>
        <taxon>Nemacheilidae</taxon>
        <taxon>Triplophysa</taxon>
    </lineage>
</organism>
<protein>
    <submittedName>
        <fullName evidence="1">Uncharacterized protein</fullName>
    </submittedName>
</protein>
<name>A0A9W7WU63_TRIRA</name>
<dbReference type="Proteomes" id="UP001059041">
    <property type="component" value="Linkage Group LG6"/>
</dbReference>
<evidence type="ECO:0000313" key="2">
    <source>
        <dbReference type="Proteomes" id="UP001059041"/>
    </source>
</evidence>
<sequence length="65" mass="7632">MESRWRLLLKRVSFLHNWHQTAAGSVGSEDSKPHARHLRARIIRSALAERHRLHAPQHQDHQGQQ</sequence>
<keyword evidence="2" id="KW-1185">Reference proteome</keyword>
<gene>
    <name evidence="1" type="ORF">IRJ41_000870</name>
</gene>
<dbReference type="AlphaFoldDB" id="A0A9W7WU63"/>
<proteinExistence type="predicted"/>
<evidence type="ECO:0000313" key="1">
    <source>
        <dbReference type="EMBL" id="KAI7808278.1"/>
    </source>
</evidence>
<dbReference type="EMBL" id="JAFHDT010000006">
    <property type="protein sequence ID" value="KAI7808278.1"/>
    <property type="molecule type" value="Genomic_DNA"/>
</dbReference>
<accession>A0A9W7WU63</accession>
<reference evidence="1" key="1">
    <citation type="submission" date="2021-02" db="EMBL/GenBank/DDBJ databases">
        <title>Comparative genomics reveals that relaxation of natural selection precedes convergent phenotypic evolution of cavefish.</title>
        <authorList>
            <person name="Peng Z."/>
        </authorList>
    </citation>
    <scope>NUCLEOTIDE SEQUENCE</scope>
    <source>
        <tissue evidence="1">Muscle</tissue>
    </source>
</reference>